<accession>A0A1C3JWK6</accession>
<dbReference type="OrthoDB" id="1100567at2"/>
<dbReference type="InterPro" id="IPR006860">
    <property type="entry name" value="FecR"/>
</dbReference>
<organism evidence="3 5">
    <name type="scientific">Orrella dioscoreae</name>
    <dbReference type="NCBI Taxonomy" id="1851544"/>
    <lineage>
        <taxon>Bacteria</taxon>
        <taxon>Pseudomonadati</taxon>
        <taxon>Pseudomonadota</taxon>
        <taxon>Betaproteobacteria</taxon>
        <taxon>Burkholderiales</taxon>
        <taxon>Alcaligenaceae</taxon>
        <taxon>Orrella</taxon>
    </lineage>
</organism>
<sequence length="328" mass="35783">MSAKGHAPASLPPHAVLEEAADWFALLASGHATDAERAGWRAWLDAEPSHRQAWGYLDRLSQRFEPLQRHADPAQIAQALGRPAALRKTRRRTIAAMVLLGVGGWAAWRQPLLREGVLALAADYRGQPGGTRQATLPDGTRVWLNAGSAMNLDYGTGLRRLILLKGEILVDTAHEARPLVVDTAHGRLRPLGTRFTVWSRPESTLLAVHQGAVEVSPAQGSEPSVVEAGHQLRFTASQIGATEPADPAREAWHRGILLARDIPLSDVVETLSLHWHGHLSLSPAVADLRVVGGFPLHDLDRTLALLGDVVPIQTRRPFPWWVSIEAKH</sequence>
<keyword evidence="5" id="KW-1185">Reference proteome</keyword>
<evidence type="ECO:0000313" key="4">
    <source>
        <dbReference type="EMBL" id="SOE51581.1"/>
    </source>
</evidence>
<dbReference type="Pfam" id="PF16220">
    <property type="entry name" value="DUF4880"/>
    <property type="match status" value="1"/>
</dbReference>
<reference evidence="3 5" key="1">
    <citation type="submission" date="2016-06" db="EMBL/GenBank/DDBJ databases">
        <authorList>
            <person name="Kjaerup R.B."/>
            <person name="Dalgaard T.S."/>
            <person name="Juul-Madsen H.R."/>
        </authorList>
    </citation>
    <scope>NUCLEOTIDE SEQUENCE [LARGE SCALE GENOMIC DNA]</scope>
    <source>
        <strain evidence="3">Orrdi1</strain>
    </source>
</reference>
<dbReference type="InterPro" id="IPR032623">
    <property type="entry name" value="FecR_N"/>
</dbReference>
<protein>
    <submittedName>
        <fullName evidence="3">Fe2+-dicitrate sensor, membrane component</fullName>
    </submittedName>
</protein>
<evidence type="ECO:0000313" key="3">
    <source>
        <dbReference type="EMBL" id="SBT23585.1"/>
    </source>
</evidence>
<dbReference type="GO" id="GO:0016989">
    <property type="term" value="F:sigma factor antagonist activity"/>
    <property type="evidence" value="ECO:0007669"/>
    <property type="project" value="TreeGrafter"/>
</dbReference>
<dbReference type="Pfam" id="PF04773">
    <property type="entry name" value="FecR"/>
    <property type="match status" value="1"/>
</dbReference>
<dbReference type="Proteomes" id="UP000078558">
    <property type="component" value="Chromosome I"/>
</dbReference>
<evidence type="ECO:0000259" key="1">
    <source>
        <dbReference type="Pfam" id="PF04773"/>
    </source>
</evidence>
<dbReference type="InterPro" id="IPR012373">
    <property type="entry name" value="Ferrdict_sens_TM"/>
</dbReference>
<evidence type="ECO:0000259" key="2">
    <source>
        <dbReference type="Pfam" id="PF16220"/>
    </source>
</evidence>
<name>A0A1C3JWK6_9BURK</name>
<dbReference type="PIRSF" id="PIRSF018266">
    <property type="entry name" value="FecR"/>
    <property type="match status" value="1"/>
</dbReference>
<dbReference type="EMBL" id="LT907988">
    <property type="protein sequence ID" value="SOE51581.1"/>
    <property type="molecule type" value="Genomic_DNA"/>
</dbReference>
<feature type="domain" description="FecR protein" evidence="1">
    <location>
        <begin position="123"/>
        <end position="214"/>
    </location>
</feature>
<evidence type="ECO:0000313" key="5">
    <source>
        <dbReference type="Proteomes" id="UP000078558"/>
    </source>
</evidence>
<dbReference type="KEGG" id="odi:ODI_R3544"/>
<reference evidence="4 5" key="2">
    <citation type="submission" date="2017-08" db="EMBL/GenBank/DDBJ databases">
        <authorList>
            <person name="de Groot N.N."/>
        </authorList>
    </citation>
    <scope>NUCLEOTIDE SEQUENCE [LARGE SCALE GENOMIC DNA]</scope>
    <source>
        <strain evidence="4">Orrdi1</strain>
    </source>
</reference>
<feature type="domain" description="FecR N-terminal" evidence="2">
    <location>
        <begin position="18"/>
        <end position="59"/>
    </location>
</feature>
<dbReference type="RefSeq" id="WP_074046751.1">
    <property type="nucleotide sequence ID" value="NZ_LT907988.1"/>
</dbReference>
<gene>
    <name evidence="3" type="ORF">ODI_00121</name>
    <name evidence="4" type="ORF">ODI_R3544</name>
</gene>
<dbReference type="PANTHER" id="PTHR30273">
    <property type="entry name" value="PERIPLASMIC SIGNAL SENSOR AND SIGMA FACTOR ACTIVATOR FECR-RELATED"/>
    <property type="match status" value="1"/>
</dbReference>
<dbReference type="Gene3D" id="2.60.120.1440">
    <property type="match status" value="1"/>
</dbReference>
<dbReference type="EMBL" id="FLRC01000001">
    <property type="protein sequence ID" value="SBT23585.1"/>
    <property type="molecule type" value="Genomic_DNA"/>
</dbReference>
<dbReference type="STRING" id="1851544.ODI_00121"/>
<dbReference type="AlphaFoldDB" id="A0A1C3JWK6"/>
<proteinExistence type="predicted"/>
<dbReference type="PANTHER" id="PTHR30273:SF2">
    <property type="entry name" value="PROTEIN FECR"/>
    <property type="match status" value="1"/>
</dbReference>